<dbReference type="GO" id="GO:0003677">
    <property type="term" value="F:DNA binding"/>
    <property type="evidence" value="ECO:0007669"/>
    <property type="project" value="UniProtKB-KW"/>
</dbReference>
<evidence type="ECO:0000256" key="7">
    <source>
        <dbReference type="ARBA" id="ARBA00022840"/>
    </source>
</evidence>
<gene>
    <name evidence="14" type="ORF">METZ01_LOCUS93670</name>
</gene>
<dbReference type="InterPro" id="IPR016136">
    <property type="entry name" value="DNA_helicase_N/primase_C"/>
</dbReference>
<dbReference type="GO" id="GO:0043139">
    <property type="term" value="F:5'-3' DNA helicase activity"/>
    <property type="evidence" value="ECO:0007669"/>
    <property type="project" value="UniProtKB-EC"/>
</dbReference>
<dbReference type="PROSITE" id="PS51199">
    <property type="entry name" value="SF4_HELICASE"/>
    <property type="match status" value="1"/>
</dbReference>
<evidence type="ECO:0000256" key="4">
    <source>
        <dbReference type="ARBA" id="ARBA00022741"/>
    </source>
</evidence>
<evidence type="ECO:0000256" key="5">
    <source>
        <dbReference type="ARBA" id="ARBA00022801"/>
    </source>
</evidence>
<keyword evidence="6" id="KW-0347">Helicase</keyword>
<organism evidence="14">
    <name type="scientific">marine metagenome</name>
    <dbReference type="NCBI Taxonomy" id="408172"/>
    <lineage>
        <taxon>unclassified sequences</taxon>
        <taxon>metagenomes</taxon>
        <taxon>ecological metagenomes</taxon>
    </lineage>
</organism>
<keyword evidence="9" id="KW-0413">Isomerase</keyword>
<proteinExistence type="inferred from homology"/>
<dbReference type="GO" id="GO:0042802">
    <property type="term" value="F:identical protein binding"/>
    <property type="evidence" value="ECO:0007669"/>
    <property type="project" value="UniProtKB-ARBA"/>
</dbReference>
<dbReference type="InterPro" id="IPR007694">
    <property type="entry name" value="DNA_helicase_DnaB-like_C"/>
</dbReference>
<comment type="catalytic activity">
    <reaction evidence="11">
        <text>ATP + H2O = ADP + phosphate + H(+)</text>
        <dbReference type="Rhea" id="RHEA:13065"/>
        <dbReference type="ChEBI" id="CHEBI:15377"/>
        <dbReference type="ChEBI" id="CHEBI:15378"/>
        <dbReference type="ChEBI" id="CHEBI:30616"/>
        <dbReference type="ChEBI" id="CHEBI:43474"/>
        <dbReference type="ChEBI" id="CHEBI:456216"/>
        <dbReference type="EC" id="5.6.2.3"/>
    </reaction>
</comment>
<evidence type="ECO:0000256" key="11">
    <source>
        <dbReference type="ARBA" id="ARBA00048954"/>
    </source>
</evidence>
<dbReference type="InterPro" id="IPR003593">
    <property type="entry name" value="AAA+_ATPase"/>
</dbReference>
<evidence type="ECO:0000256" key="2">
    <source>
        <dbReference type="ARBA" id="ARBA00022515"/>
    </source>
</evidence>
<comment type="similarity">
    <text evidence="1">Belongs to the helicase family. DnaB subfamily.</text>
</comment>
<dbReference type="Gene3D" id="3.40.50.300">
    <property type="entry name" value="P-loop containing nucleotide triphosphate hydrolases"/>
    <property type="match status" value="1"/>
</dbReference>
<evidence type="ECO:0000256" key="3">
    <source>
        <dbReference type="ARBA" id="ARBA00022705"/>
    </source>
</evidence>
<evidence type="ECO:0000256" key="10">
    <source>
        <dbReference type="ARBA" id="ARBA00044969"/>
    </source>
</evidence>
<keyword evidence="8" id="KW-0238">DNA-binding</keyword>
<dbReference type="NCBIfam" id="TIGR00665">
    <property type="entry name" value="DnaB"/>
    <property type="match status" value="1"/>
</dbReference>
<feature type="region of interest" description="Disordered" evidence="12">
    <location>
        <begin position="1"/>
        <end position="26"/>
    </location>
</feature>
<dbReference type="SUPFAM" id="SSF52540">
    <property type="entry name" value="P-loop containing nucleoside triphosphate hydrolases"/>
    <property type="match status" value="1"/>
</dbReference>
<evidence type="ECO:0000259" key="13">
    <source>
        <dbReference type="PROSITE" id="PS51199"/>
    </source>
</evidence>
<reference evidence="14" key="1">
    <citation type="submission" date="2018-05" db="EMBL/GenBank/DDBJ databases">
        <authorList>
            <person name="Lanie J.A."/>
            <person name="Ng W.-L."/>
            <person name="Kazmierczak K.M."/>
            <person name="Andrzejewski T.M."/>
            <person name="Davidsen T.M."/>
            <person name="Wayne K.J."/>
            <person name="Tettelin H."/>
            <person name="Glass J.I."/>
            <person name="Rusch D."/>
            <person name="Podicherti R."/>
            <person name="Tsui H.-C.T."/>
            <person name="Winkler M.E."/>
        </authorList>
    </citation>
    <scope>NUCLEOTIDE SEQUENCE</scope>
</reference>
<dbReference type="GO" id="GO:0016787">
    <property type="term" value="F:hydrolase activity"/>
    <property type="evidence" value="ECO:0007669"/>
    <property type="project" value="UniProtKB-KW"/>
</dbReference>
<keyword evidence="7" id="KW-0067">ATP-binding</keyword>
<dbReference type="InterPro" id="IPR036185">
    <property type="entry name" value="DNA_heli_DnaB-like_N_sf"/>
</dbReference>
<dbReference type="AlphaFoldDB" id="A0A381VKF8"/>
<dbReference type="EMBL" id="UINC01009086">
    <property type="protein sequence ID" value="SVA40816.1"/>
    <property type="molecule type" value="Genomic_DNA"/>
</dbReference>
<dbReference type="Gene3D" id="1.10.860.10">
    <property type="entry name" value="DNAb Helicase, Chain A"/>
    <property type="match status" value="1"/>
</dbReference>
<dbReference type="EC" id="5.6.2.3" evidence="10"/>
<keyword evidence="2" id="KW-0639">Primosome</keyword>
<evidence type="ECO:0000256" key="9">
    <source>
        <dbReference type="ARBA" id="ARBA00023235"/>
    </source>
</evidence>
<dbReference type="GO" id="GO:0006269">
    <property type="term" value="P:DNA replication, synthesis of primer"/>
    <property type="evidence" value="ECO:0007669"/>
    <property type="project" value="UniProtKB-KW"/>
</dbReference>
<feature type="domain" description="SF4 helicase" evidence="13">
    <location>
        <begin position="197"/>
        <end position="470"/>
    </location>
</feature>
<dbReference type="Pfam" id="PF03796">
    <property type="entry name" value="DnaB_C"/>
    <property type="match status" value="1"/>
</dbReference>
<dbReference type="PANTHER" id="PTHR30153">
    <property type="entry name" value="REPLICATIVE DNA HELICASE DNAB"/>
    <property type="match status" value="1"/>
</dbReference>
<keyword evidence="3" id="KW-0235">DNA replication</keyword>
<dbReference type="FunFam" id="3.40.50.300:FF:000076">
    <property type="entry name" value="Replicative DNA helicase"/>
    <property type="match status" value="1"/>
</dbReference>
<name>A0A381VKF8_9ZZZZ</name>
<dbReference type="Pfam" id="PF00772">
    <property type="entry name" value="DnaB"/>
    <property type="match status" value="1"/>
</dbReference>
<dbReference type="GO" id="GO:0005829">
    <property type="term" value="C:cytosol"/>
    <property type="evidence" value="ECO:0007669"/>
    <property type="project" value="TreeGrafter"/>
</dbReference>
<keyword evidence="4" id="KW-0547">Nucleotide-binding</keyword>
<dbReference type="GO" id="GO:1990077">
    <property type="term" value="C:primosome complex"/>
    <property type="evidence" value="ECO:0007669"/>
    <property type="project" value="UniProtKB-KW"/>
</dbReference>
<evidence type="ECO:0000256" key="12">
    <source>
        <dbReference type="SAM" id="MobiDB-lite"/>
    </source>
</evidence>
<accession>A0A381VKF8</accession>
<dbReference type="SUPFAM" id="SSF48024">
    <property type="entry name" value="N-terminal domain of DnaB helicase"/>
    <property type="match status" value="1"/>
</dbReference>
<dbReference type="InterPro" id="IPR007693">
    <property type="entry name" value="DNA_helicase_DnaB-like_N"/>
</dbReference>
<dbReference type="PANTHER" id="PTHR30153:SF2">
    <property type="entry name" value="REPLICATIVE DNA HELICASE"/>
    <property type="match status" value="1"/>
</dbReference>
<dbReference type="SMART" id="SM00382">
    <property type="entry name" value="AAA"/>
    <property type="match status" value="1"/>
</dbReference>
<dbReference type="InterPro" id="IPR027417">
    <property type="entry name" value="P-loop_NTPase"/>
</dbReference>
<evidence type="ECO:0000256" key="8">
    <source>
        <dbReference type="ARBA" id="ARBA00023125"/>
    </source>
</evidence>
<sequence>MATTAQSQPQIESSETQSTEISQSHSRDIVESALIGGMLRDPEGEAYDKISGIVNEHDFVDPDNKAIFRAVQKLSEDRKMIDAFTVSDWLDNSGTFRDAPAFNTVSEKLLTTAGPTNIVRWANIVREKALLRELIKISNQISQSAQNPQGRSPSELVDRAEQLIFEIADKGRKNSSYLELSQTFPYILDELDKRAQAGGGLTGLSTGFRDLDELTAGLQKGELIVIAGRPSMGKTAFALNIAENVAYKEKKSVAIFSMEMSAEQLAFRLISSLGGVNQGSLRTGDLTDYGWGQFNYAIEQMKDMPLYIDDTPSLTPSEIRSRARRIQREKGLSLIVIDYLQLMQIHGNKNNRATEMSEISRNLKALARELKIPIIALSQLNRSVTATGEHPRMSDLRDSGAIEQDADLIAFIYREEIANPKEYRKEQLEELDIVGKAELIVAKQRNGPIGSFALTFTGHLTRFEDENPMDSKLKQFEKR</sequence>
<dbReference type="CDD" id="cd00984">
    <property type="entry name" value="DnaB_C"/>
    <property type="match status" value="1"/>
</dbReference>
<evidence type="ECO:0000256" key="1">
    <source>
        <dbReference type="ARBA" id="ARBA00008428"/>
    </source>
</evidence>
<feature type="compositionally biased region" description="Low complexity" evidence="12">
    <location>
        <begin position="1"/>
        <end position="24"/>
    </location>
</feature>
<keyword evidence="5" id="KW-0378">Hydrolase</keyword>
<dbReference type="GO" id="GO:0005524">
    <property type="term" value="F:ATP binding"/>
    <property type="evidence" value="ECO:0007669"/>
    <property type="project" value="UniProtKB-KW"/>
</dbReference>
<evidence type="ECO:0000256" key="6">
    <source>
        <dbReference type="ARBA" id="ARBA00022806"/>
    </source>
</evidence>
<protein>
    <recommendedName>
        <fullName evidence="10">DNA 5'-3' helicase</fullName>
        <ecNumber evidence="10">5.6.2.3</ecNumber>
    </recommendedName>
</protein>
<evidence type="ECO:0000313" key="14">
    <source>
        <dbReference type="EMBL" id="SVA40816.1"/>
    </source>
</evidence>
<dbReference type="InterPro" id="IPR007692">
    <property type="entry name" value="DNA_helicase_DnaB"/>
</dbReference>